<organism evidence="1 2">
    <name type="scientific">Paxillus rubicundulus Ve08.2h10</name>
    <dbReference type="NCBI Taxonomy" id="930991"/>
    <lineage>
        <taxon>Eukaryota</taxon>
        <taxon>Fungi</taxon>
        <taxon>Dikarya</taxon>
        <taxon>Basidiomycota</taxon>
        <taxon>Agaricomycotina</taxon>
        <taxon>Agaricomycetes</taxon>
        <taxon>Agaricomycetidae</taxon>
        <taxon>Boletales</taxon>
        <taxon>Paxilineae</taxon>
        <taxon>Paxillaceae</taxon>
        <taxon>Paxillus</taxon>
    </lineage>
</organism>
<evidence type="ECO:0000313" key="2">
    <source>
        <dbReference type="Proteomes" id="UP000054538"/>
    </source>
</evidence>
<name>A0A0D0BWM9_9AGAM</name>
<dbReference type="InParanoid" id="A0A0D0BWM9"/>
<keyword evidence="2" id="KW-1185">Reference proteome</keyword>
<feature type="non-terminal residue" evidence="1">
    <location>
        <position position="73"/>
    </location>
</feature>
<reference evidence="2" key="2">
    <citation type="submission" date="2015-01" db="EMBL/GenBank/DDBJ databases">
        <title>Evolutionary Origins and Diversification of the Mycorrhizal Mutualists.</title>
        <authorList>
            <consortium name="DOE Joint Genome Institute"/>
            <consortium name="Mycorrhizal Genomics Consortium"/>
            <person name="Kohler A."/>
            <person name="Kuo A."/>
            <person name="Nagy L.G."/>
            <person name="Floudas D."/>
            <person name="Copeland A."/>
            <person name="Barry K.W."/>
            <person name="Cichocki N."/>
            <person name="Veneault-Fourrey C."/>
            <person name="LaButti K."/>
            <person name="Lindquist E.A."/>
            <person name="Lipzen A."/>
            <person name="Lundell T."/>
            <person name="Morin E."/>
            <person name="Murat C."/>
            <person name="Riley R."/>
            <person name="Ohm R."/>
            <person name="Sun H."/>
            <person name="Tunlid A."/>
            <person name="Henrissat B."/>
            <person name="Grigoriev I.V."/>
            <person name="Hibbett D.S."/>
            <person name="Martin F."/>
        </authorList>
    </citation>
    <scope>NUCLEOTIDE SEQUENCE [LARGE SCALE GENOMIC DNA]</scope>
    <source>
        <strain evidence="2">Ve08.2h10</strain>
    </source>
</reference>
<dbReference type="EMBL" id="KN827917">
    <property type="protein sequence ID" value="KIK75712.1"/>
    <property type="molecule type" value="Genomic_DNA"/>
</dbReference>
<protein>
    <submittedName>
        <fullName evidence="1">Unplaced genomic scaffold scaffold_3095, whole genome shotgun sequence</fullName>
    </submittedName>
</protein>
<sequence>MHYLLGSDILGIPTPPMRGQLTIQRPCDSAYGIVAPWCGQSPATKRSQGVQVPSATDDVCRSLMQPIMGNCSR</sequence>
<dbReference type="HOGENOM" id="CLU_2711659_0_0_1"/>
<gene>
    <name evidence="1" type="ORF">PAXRUDRAFT_835581</name>
</gene>
<dbReference type="AlphaFoldDB" id="A0A0D0BWM9"/>
<proteinExistence type="predicted"/>
<reference evidence="1 2" key="1">
    <citation type="submission" date="2014-04" db="EMBL/GenBank/DDBJ databases">
        <authorList>
            <consortium name="DOE Joint Genome Institute"/>
            <person name="Kuo A."/>
            <person name="Kohler A."/>
            <person name="Jargeat P."/>
            <person name="Nagy L.G."/>
            <person name="Floudas D."/>
            <person name="Copeland A."/>
            <person name="Barry K.W."/>
            <person name="Cichocki N."/>
            <person name="Veneault-Fourrey C."/>
            <person name="LaButti K."/>
            <person name="Lindquist E.A."/>
            <person name="Lipzen A."/>
            <person name="Lundell T."/>
            <person name="Morin E."/>
            <person name="Murat C."/>
            <person name="Sun H."/>
            <person name="Tunlid A."/>
            <person name="Henrissat B."/>
            <person name="Grigoriev I.V."/>
            <person name="Hibbett D.S."/>
            <person name="Martin F."/>
            <person name="Nordberg H.P."/>
            <person name="Cantor M.N."/>
            <person name="Hua S.X."/>
        </authorList>
    </citation>
    <scope>NUCLEOTIDE SEQUENCE [LARGE SCALE GENOMIC DNA]</scope>
    <source>
        <strain evidence="1 2">Ve08.2h10</strain>
    </source>
</reference>
<evidence type="ECO:0000313" key="1">
    <source>
        <dbReference type="EMBL" id="KIK75712.1"/>
    </source>
</evidence>
<dbReference type="Proteomes" id="UP000054538">
    <property type="component" value="Unassembled WGS sequence"/>
</dbReference>
<accession>A0A0D0BWM9</accession>